<gene>
    <name evidence="1" type="ORF">CLO192961_LOCUS328720</name>
</gene>
<sequence>MEEDIPAVEKWHQVIKAIENTTKYSLRASPPFDASSPEVFQSYWRDIFSRLRRSVVTDNSIPEFLTDPPVKKFTITFIDVITGLACACCHPEVEANITLENAAGVTKSDLMNGMIEKLYGETLPRVYTEPEYLFDVRDCEPTETDSDSEGYDPDDISFTEDSGVVVYETSWISAAGERDRNNLVYSREPQIYFYCCKPEKYHEFKKLWDDAIEEMRKDHEEARSQFNPAVEPT</sequence>
<organism evidence="1 2">
    <name type="scientific">Bionectria ochroleuca</name>
    <name type="common">Gliocladium roseum</name>
    <dbReference type="NCBI Taxonomy" id="29856"/>
    <lineage>
        <taxon>Eukaryota</taxon>
        <taxon>Fungi</taxon>
        <taxon>Dikarya</taxon>
        <taxon>Ascomycota</taxon>
        <taxon>Pezizomycotina</taxon>
        <taxon>Sordariomycetes</taxon>
        <taxon>Hypocreomycetidae</taxon>
        <taxon>Hypocreales</taxon>
        <taxon>Bionectriaceae</taxon>
        <taxon>Clonostachys</taxon>
    </lineage>
</organism>
<comment type="caution">
    <text evidence="1">The sequence shown here is derived from an EMBL/GenBank/DDBJ whole genome shotgun (WGS) entry which is preliminary data.</text>
</comment>
<evidence type="ECO:0000313" key="2">
    <source>
        <dbReference type="Proteomes" id="UP000766486"/>
    </source>
</evidence>
<keyword evidence="2" id="KW-1185">Reference proteome</keyword>
<proteinExistence type="predicted"/>
<reference evidence="1 2" key="1">
    <citation type="submission" date="2019-06" db="EMBL/GenBank/DDBJ databases">
        <authorList>
            <person name="Broberg M."/>
        </authorList>
    </citation>
    <scope>NUCLEOTIDE SEQUENCE [LARGE SCALE GENOMIC DNA]</scope>
</reference>
<protein>
    <submittedName>
        <fullName evidence="1">Uncharacterized protein</fullName>
    </submittedName>
</protein>
<accession>A0ABY6UMC6</accession>
<name>A0ABY6UMC6_BIOOC</name>
<dbReference type="Proteomes" id="UP000766486">
    <property type="component" value="Unassembled WGS sequence"/>
</dbReference>
<evidence type="ECO:0000313" key="1">
    <source>
        <dbReference type="EMBL" id="VUC32477.1"/>
    </source>
</evidence>
<dbReference type="EMBL" id="CABFNS010000851">
    <property type="protein sequence ID" value="VUC32477.1"/>
    <property type="molecule type" value="Genomic_DNA"/>
</dbReference>